<keyword evidence="2" id="KW-1185">Reference proteome</keyword>
<dbReference type="RefSeq" id="WP_344775608.1">
    <property type="nucleotide sequence ID" value="NZ_BAABBX010000013.1"/>
</dbReference>
<sequence>MIEDGLSQKQGLELIWEWTSARYLLRGSVKLIRTTTNIDLNVHPILTISSIGVEKLLKLALGLRAVKDTGRFPSKGQMKHEFGHGSRGMFSKLIETLGPDLERDAPEGTLVRTALNELLADPLFAPLLDLLTDYGMAARFFHLDAIAESPQDGYAPERRWDDLEAIAVKSFPEVNAAQQRIYETPGDDAALTNFTALFHARVSQTVERLWDLVCKLGVFGFLGDRGRQFGLDASEDLAFMNVENGRL</sequence>
<gene>
    <name evidence="1" type="ORF">GCM10022288_15780</name>
</gene>
<organism evidence="1 2">
    <name type="scientific">Gryllotalpicola kribbensis</name>
    <dbReference type="NCBI Taxonomy" id="993084"/>
    <lineage>
        <taxon>Bacteria</taxon>
        <taxon>Bacillati</taxon>
        <taxon>Actinomycetota</taxon>
        <taxon>Actinomycetes</taxon>
        <taxon>Micrococcales</taxon>
        <taxon>Microbacteriaceae</taxon>
        <taxon>Gryllotalpicola</taxon>
    </lineage>
</organism>
<accession>A0ABP8ARM7</accession>
<evidence type="ECO:0000313" key="1">
    <source>
        <dbReference type="EMBL" id="GAA4188858.1"/>
    </source>
</evidence>
<evidence type="ECO:0000313" key="2">
    <source>
        <dbReference type="Proteomes" id="UP001500213"/>
    </source>
</evidence>
<name>A0ABP8ARM7_9MICO</name>
<comment type="caution">
    <text evidence="1">The sequence shown here is derived from an EMBL/GenBank/DDBJ whole genome shotgun (WGS) entry which is preliminary data.</text>
</comment>
<dbReference type="EMBL" id="BAABBX010000013">
    <property type="protein sequence ID" value="GAA4188858.1"/>
    <property type="molecule type" value="Genomic_DNA"/>
</dbReference>
<proteinExistence type="predicted"/>
<protein>
    <submittedName>
        <fullName evidence="1">Uncharacterized protein</fullName>
    </submittedName>
</protein>
<reference evidence="2" key="1">
    <citation type="journal article" date="2019" name="Int. J. Syst. Evol. Microbiol.">
        <title>The Global Catalogue of Microorganisms (GCM) 10K type strain sequencing project: providing services to taxonomists for standard genome sequencing and annotation.</title>
        <authorList>
            <consortium name="The Broad Institute Genomics Platform"/>
            <consortium name="The Broad Institute Genome Sequencing Center for Infectious Disease"/>
            <person name="Wu L."/>
            <person name="Ma J."/>
        </authorList>
    </citation>
    <scope>NUCLEOTIDE SEQUENCE [LARGE SCALE GENOMIC DNA]</scope>
    <source>
        <strain evidence="2">JCM 17593</strain>
    </source>
</reference>
<dbReference type="Proteomes" id="UP001500213">
    <property type="component" value="Unassembled WGS sequence"/>
</dbReference>